<dbReference type="AlphaFoldDB" id="A0AA39Z544"/>
<feature type="compositionally biased region" description="Acidic residues" evidence="1">
    <location>
        <begin position="157"/>
        <end position="167"/>
    </location>
</feature>
<protein>
    <submittedName>
        <fullName evidence="3">Uncharacterized protein</fullName>
    </submittedName>
</protein>
<feature type="transmembrane region" description="Helical" evidence="2">
    <location>
        <begin position="40"/>
        <end position="63"/>
    </location>
</feature>
<comment type="caution">
    <text evidence="3">The sequence shown here is derived from an EMBL/GenBank/DDBJ whole genome shotgun (WGS) entry which is preliminary data.</text>
</comment>
<dbReference type="Proteomes" id="UP001175001">
    <property type="component" value="Unassembled WGS sequence"/>
</dbReference>
<keyword evidence="2" id="KW-0812">Transmembrane</keyword>
<accession>A0AA39Z544</accession>
<keyword evidence="2" id="KW-0472">Membrane</keyword>
<feature type="transmembrane region" description="Helical" evidence="2">
    <location>
        <begin position="6"/>
        <end position="28"/>
    </location>
</feature>
<keyword evidence="4" id="KW-1185">Reference proteome</keyword>
<evidence type="ECO:0000313" key="3">
    <source>
        <dbReference type="EMBL" id="KAK0663777.1"/>
    </source>
</evidence>
<feature type="region of interest" description="Disordered" evidence="1">
    <location>
        <begin position="117"/>
        <end position="167"/>
    </location>
</feature>
<feature type="transmembrane region" description="Helical" evidence="2">
    <location>
        <begin position="69"/>
        <end position="91"/>
    </location>
</feature>
<evidence type="ECO:0000256" key="2">
    <source>
        <dbReference type="SAM" id="Phobius"/>
    </source>
</evidence>
<sequence length="167" mass="18481">MNNGTALLLAVPYYLFVLPVSVILRVLFAILSPFYNALQFVLLPFIYLAHFAWRAVVFPFVMLAKLETLYVYLGVAGIVGVTAGGILYFSFSVLKSAFNLDSPEEFSGATAAEYRAARRKKKAAQRNAGAPMPMDSSSRFREIPLSKRRDVLAQTIPEEDDAGYGNE</sequence>
<name>A0AA39Z544_9PEZI</name>
<keyword evidence="2" id="KW-1133">Transmembrane helix</keyword>
<reference evidence="3" key="1">
    <citation type="submission" date="2023-06" db="EMBL/GenBank/DDBJ databases">
        <title>Multi-omics analyses reveal the molecular pathogenesis toolkit of Lasiodiplodia hormozganensis, a cross-kingdom pathogen.</title>
        <authorList>
            <person name="Felix C."/>
            <person name="Meneses R."/>
            <person name="Goncalves M.F.M."/>
            <person name="Tilleman L."/>
            <person name="Duarte A.S."/>
            <person name="Jorrin-Novo J.V."/>
            <person name="Van De Peer Y."/>
            <person name="Deforce D."/>
            <person name="Van Nieuwerburgh F."/>
            <person name="Esteves A.C."/>
            <person name="Alves A."/>
        </authorList>
    </citation>
    <scope>NUCLEOTIDE SEQUENCE</scope>
    <source>
        <strain evidence="3">CBS 339.90</strain>
    </source>
</reference>
<evidence type="ECO:0000256" key="1">
    <source>
        <dbReference type="SAM" id="MobiDB-lite"/>
    </source>
</evidence>
<evidence type="ECO:0000313" key="4">
    <source>
        <dbReference type="Proteomes" id="UP001175001"/>
    </source>
</evidence>
<gene>
    <name evidence="3" type="ORF">DIS24_g941</name>
</gene>
<proteinExistence type="predicted"/>
<organism evidence="3 4">
    <name type="scientific">Lasiodiplodia hormozganensis</name>
    <dbReference type="NCBI Taxonomy" id="869390"/>
    <lineage>
        <taxon>Eukaryota</taxon>
        <taxon>Fungi</taxon>
        <taxon>Dikarya</taxon>
        <taxon>Ascomycota</taxon>
        <taxon>Pezizomycotina</taxon>
        <taxon>Dothideomycetes</taxon>
        <taxon>Dothideomycetes incertae sedis</taxon>
        <taxon>Botryosphaeriales</taxon>
        <taxon>Botryosphaeriaceae</taxon>
        <taxon>Lasiodiplodia</taxon>
    </lineage>
</organism>
<feature type="compositionally biased region" description="Basic and acidic residues" evidence="1">
    <location>
        <begin position="138"/>
        <end position="151"/>
    </location>
</feature>
<dbReference type="EMBL" id="JAUJDW010000003">
    <property type="protein sequence ID" value="KAK0663777.1"/>
    <property type="molecule type" value="Genomic_DNA"/>
</dbReference>